<evidence type="ECO:0000256" key="1">
    <source>
        <dbReference type="SAM" id="Phobius"/>
    </source>
</evidence>
<keyword evidence="1" id="KW-1133">Transmembrane helix</keyword>
<organism evidence="2 3">
    <name type="scientific">Panagrellus redivivus</name>
    <name type="common">Microworm</name>
    <dbReference type="NCBI Taxonomy" id="6233"/>
    <lineage>
        <taxon>Eukaryota</taxon>
        <taxon>Metazoa</taxon>
        <taxon>Ecdysozoa</taxon>
        <taxon>Nematoda</taxon>
        <taxon>Chromadorea</taxon>
        <taxon>Rhabditida</taxon>
        <taxon>Tylenchina</taxon>
        <taxon>Panagrolaimomorpha</taxon>
        <taxon>Panagrolaimoidea</taxon>
        <taxon>Panagrolaimidae</taxon>
        <taxon>Panagrellus</taxon>
    </lineage>
</organism>
<reference evidence="2" key="1">
    <citation type="journal article" date="2013" name="Genetics">
        <title>The draft genome and transcriptome of Panagrellus redivivus are shaped by the harsh demands of a free-living lifestyle.</title>
        <authorList>
            <person name="Srinivasan J."/>
            <person name="Dillman A.R."/>
            <person name="Macchietto M.G."/>
            <person name="Heikkinen L."/>
            <person name="Lakso M."/>
            <person name="Fracchia K.M."/>
            <person name="Antoshechkin I."/>
            <person name="Mortazavi A."/>
            <person name="Wong G."/>
            <person name="Sternberg P.W."/>
        </authorList>
    </citation>
    <scope>NUCLEOTIDE SEQUENCE [LARGE SCALE GENOMIC DNA]</scope>
    <source>
        <strain evidence="2">MT8872</strain>
    </source>
</reference>
<dbReference type="WBParaSite" id="Pan_g3069.t1">
    <property type="protein sequence ID" value="Pan_g3069.t1"/>
    <property type="gene ID" value="Pan_g3069"/>
</dbReference>
<sequence length="95" mass="11275">MSFQYIPTMLATYSYSKTVFSDFIPGENIFMTADPASPMWFFIIGFVSLCVFYVEVNSYAMFFMARRLLRKHAASFSKQMFDLQQQFFYLVMIQF</sequence>
<feature type="transmembrane region" description="Helical" evidence="1">
    <location>
        <begin position="39"/>
        <end position="62"/>
    </location>
</feature>
<keyword evidence="1" id="KW-0812">Transmembrane</keyword>
<reference evidence="3" key="2">
    <citation type="submission" date="2020-10" db="UniProtKB">
        <authorList>
            <consortium name="WormBaseParasite"/>
        </authorList>
    </citation>
    <scope>IDENTIFICATION</scope>
</reference>
<protein>
    <submittedName>
        <fullName evidence="3">Serpentine receptor class gamma</fullName>
    </submittedName>
</protein>
<keyword evidence="1" id="KW-0472">Membrane</keyword>
<name>A0A7E4VVY0_PANRE</name>
<dbReference type="AlphaFoldDB" id="A0A7E4VVY0"/>
<proteinExistence type="predicted"/>
<evidence type="ECO:0000313" key="3">
    <source>
        <dbReference type="WBParaSite" id="Pan_g3069.t1"/>
    </source>
</evidence>
<keyword evidence="2" id="KW-1185">Reference proteome</keyword>
<dbReference type="Proteomes" id="UP000492821">
    <property type="component" value="Unassembled WGS sequence"/>
</dbReference>
<evidence type="ECO:0000313" key="2">
    <source>
        <dbReference type="Proteomes" id="UP000492821"/>
    </source>
</evidence>
<accession>A0A7E4VVY0</accession>